<gene>
    <name evidence="3" type="ORF">H9724_01020</name>
</gene>
<evidence type="ECO:0000313" key="3">
    <source>
        <dbReference type="EMBL" id="HIZ61337.1"/>
    </source>
</evidence>
<dbReference type="Gene3D" id="3.40.1350.10">
    <property type="match status" value="1"/>
</dbReference>
<dbReference type="EMBL" id="DXBF01000009">
    <property type="protein sequence ID" value="HIZ61337.1"/>
    <property type="molecule type" value="Genomic_DNA"/>
</dbReference>
<reference evidence="3" key="1">
    <citation type="journal article" date="2021" name="PeerJ">
        <title>Extensive microbial diversity within the chicken gut microbiome revealed by metagenomics and culture.</title>
        <authorList>
            <person name="Gilroy R."/>
            <person name="Ravi A."/>
            <person name="Getino M."/>
            <person name="Pursley I."/>
            <person name="Horton D.L."/>
            <person name="Alikhan N.F."/>
            <person name="Baker D."/>
            <person name="Gharbi K."/>
            <person name="Hall N."/>
            <person name="Watson M."/>
            <person name="Adriaenssens E.M."/>
            <person name="Foster-Nyarko E."/>
            <person name="Jarju S."/>
            <person name="Secka A."/>
            <person name="Antonio M."/>
            <person name="Oren A."/>
            <person name="Chaudhuri R.R."/>
            <person name="La Ragione R."/>
            <person name="Hildebrand F."/>
            <person name="Pallen M.J."/>
        </authorList>
    </citation>
    <scope>NUCLEOTIDE SEQUENCE</scope>
    <source>
        <strain evidence="3">CHK188-11489</strain>
    </source>
</reference>
<dbReference type="HAMAP" id="MF_00048">
    <property type="entry name" value="UPF0102"/>
    <property type="match status" value="1"/>
</dbReference>
<sequence length="117" mass="13342">MKSDLGYKGEAVAAQYYRQRGYLLLGHNYRTRMGELDLILYKDGTIVFAEVKTRGAQRWYAPAEAVDLHKQRRLLLAAQLYLKDSPYGDAAVRFDVVEVTPAAKGWQIHCIMDAFQS</sequence>
<comment type="caution">
    <text evidence="3">The sequence shown here is derived from an EMBL/GenBank/DDBJ whole genome shotgun (WGS) entry which is preliminary data.</text>
</comment>
<evidence type="ECO:0000313" key="4">
    <source>
        <dbReference type="Proteomes" id="UP000824105"/>
    </source>
</evidence>
<evidence type="ECO:0000256" key="1">
    <source>
        <dbReference type="ARBA" id="ARBA00006738"/>
    </source>
</evidence>
<evidence type="ECO:0000256" key="2">
    <source>
        <dbReference type="HAMAP-Rule" id="MF_00048"/>
    </source>
</evidence>
<name>A0A9D2FIU0_9FIRM</name>
<comment type="similarity">
    <text evidence="1 2">Belongs to the UPF0102 family.</text>
</comment>
<dbReference type="GO" id="GO:0003676">
    <property type="term" value="F:nucleic acid binding"/>
    <property type="evidence" value="ECO:0007669"/>
    <property type="project" value="InterPro"/>
</dbReference>
<dbReference type="NCBIfam" id="TIGR00252">
    <property type="entry name" value="YraN family protein"/>
    <property type="match status" value="1"/>
</dbReference>
<dbReference type="Proteomes" id="UP000824105">
    <property type="component" value="Unassembled WGS sequence"/>
</dbReference>
<proteinExistence type="inferred from homology"/>
<reference evidence="3" key="2">
    <citation type="submission" date="2021-04" db="EMBL/GenBank/DDBJ databases">
        <authorList>
            <person name="Gilroy R."/>
        </authorList>
    </citation>
    <scope>NUCLEOTIDE SEQUENCE</scope>
    <source>
        <strain evidence="3">CHK188-11489</strain>
    </source>
</reference>
<dbReference type="CDD" id="cd20736">
    <property type="entry name" value="PoNe_Nuclease"/>
    <property type="match status" value="1"/>
</dbReference>
<dbReference type="SUPFAM" id="SSF52980">
    <property type="entry name" value="Restriction endonuclease-like"/>
    <property type="match status" value="1"/>
</dbReference>
<dbReference type="Pfam" id="PF02021">
    <property type="entry name" value="UPF0102"/>
    <property type="match status" value="1"/>
</dbReference>
<protein>
    <recommendedName>
        <fullName evidence="2">UPF0102 protein H9724_01020</fullName>
    </recommendedName>
</protein>
<dbReference type="AlphaFoldDB" id="A0A9D2FIU0"/>
<dbReference type="InterPro" id="IPR003509">
    <property type="entry name" value="UPF0102_YraN-like"/>
</dbReference>
<dbReference type="NCBIfam" id="NF009150">
    <property type="entry name" value="PRK12497.1-3"/>
    <property type="match status" value="1"/>
</dbReference>
<dbReference type="PANTHER" id="PTHR34039">
    <property type="entry name" value="UPF0102 PROTEIN YRAN"/>
    <property type="match status" value="1"/>
</dbReference>
<dbReference type="PANTHER" id="PTHR34039:SF1">
    <property type="entry name" value="UPF0102 PROTEIN YRAN"/>
    <property type="match status" value="1"/>
</dbReference>
<accession>A0A9D2FIU0</accession>
<dbReference type="InterPro" id="IPR011335">
    <property type="entry name" value="Restrct_endonuc-II-like"/>
</dbReference>
<organism evidence="3 4">
    <name type="scientific">Candidatus Gemmiger avistercoris</name>
    <dbReference type="NCBI Taxonomy" id="2838606"/>
    <lineage>
        <taxon>Bacteria</taxon>
        <taxon>Bacillati</taxon>
        <taxon>Bacillota</taxon>
        <taxon>Clostridia</taxon>
        <taxon>Eubacteriales</taxon>
        <taxon>Gemmiger</taxon>
    </lineage>
</organism>
<dbReference type="InterPro" id="IPR011856">
    <property type="entry name" value="tRNA_endonuc-like_dom_sf"/>
</dbReference>